<evidence type="ECO:0000313" key="1">
    <source>
        <dbReference type="EMBL" id="MDX8538564.1"/>
    </source>
</evidence>
<gene>
    <name evidence="1" type="ORF">RFM23_13145</name>
</gene>
<dbReference type="RefSeq" id="WP_320320514.1">
    <property type="nucleotide sequence ID" value="NZ_JAVIIP010000006.1"/>
</dbReference>
<name>A0ABU5AMU1_9HYPH</name>
<accession>A0ABU5AMU1</accession>
<proteinExistence type="predicted"/>
<dbReference type="Proteomes" id="UP001276564">
    <property type="component" value="Unassembled WGS sequence"/>
</dbReference>
<keyword evidence="2" id="KW-1185">Reference proteome</keyword>
<protein>
    <submittedName>
        <fullName evidence="1">Uncharacterized protein</fullName>
    </submittedName>
</protein>
<comment type="caution">
    <text evidence="1">The sequence shown here is derived from an EMBL/GenBank/DDBJ whole genome shotgun (WGS) entry which is preliminary data.</text>
</comment>
<sequence>MPYSIHLEESAAAEGSFDAVGLFESYAADGNNAALKTFAQETRPR</sequence>
<dbReference type="EMBL" id="JAVIIP010000006">
    <property type="protein sequence ID" value="MDX8538564.1"/>
    <property type="molecule type" value="Genomic_DNA"/>
</dbReference>
<reference evidence="1 2" key="1">
    <citation type="submission" date="2023-08" db="EMBL/GenBank/DDBJ databases">
        <title>Implementing the SeqCode for naming new Mesorhizobium species isolated from Vachellia karroo root nodules.</title>
        <authorList>
            <person name="Van Lill M."/>
        </authorList>
    </citation>
    <scope>NUCLEOTIDE SEQUENCE [LARGE SCALE GENOMIC DNA]</scope>
    <source>
        <strain evidence="1 2">VK4B</strain>
    </source>
</reference>
<evidence type="ECO:0000313" key="2">
    <source>
        <dbReference type="Proteomes" id="UP001276564"/>
    </source>
</evidence>
<organism evidence="1 2">
    <name type="scientific">Mesorhizobium abyssinicae</name>
    <dbReference type="NCBI Taxonomy" id="1209958"/>
    <lineage>
        <taxon>Bacteria</taxon>
        <taxon>Pseudomonadati</taxon>
        <taxon>Pseudomonadota</taxon>
        <taxon>Alphaproteobacteria</taxon>
        <taxon>Hyphomicrobiales</taxon>
        <taxon>Phyllobacteriaceae</taxon>
        <taxon>Mesorhizobium</taxon>
    </lineage>
</organism>